<reference evidence="2 3" key="2">
    <citation type="journal article" date="2017" name="Nature">
        <title>The Apostasia genome and the evolution of orchids.</title>
        <authorList>
            <person name="Zhang G.Q."/>
            <person name="Liu K.W."/>
            <person name="Li Z."/>
            <person name="Lohaus R."/>
            <person name="Hsiao Y.Y."/>
            <person name="Niu S.C."/>
            <person name="Wang J.Y."/>
            <person name="Lin Y.C."/>
            <person name="Xu Q."/>
            <person name="Chen L.J."/>
            <person name="Yoshida K."/>
            <person name="Fujiwara S."/>
            <person name="Wang Z.W."/>
            <person name="Zhang Y.Q."/>
            <person name="Mitsuda N."/>
            <person name="Wang M."/>
            <person name="Liu G.H."/>
            <person name="Pecoraro L."/>
            <person name="Huang H.X."/>
            <person name="Xiao X.J."/>
            <person name="Lin M."/>
            <person name="Wu X.Y."/>
            <person name="Wu W.L."/>
            <person name="Chen Y.Y."/>
            <person name="Chang S.B."/>
            <person name="Sakamoto S."/>
            <person name="Ohme-Takagi M."/>
            <person name="Yagi M."/>
            <person name="Zeng S.J."/>
            <person name="Shen C.Y."/>
            <person name="Yeh C.M."/>
            <person name="Luo Y.B."/>
            <person name="Tsai W.C."/>
            <person name="Van de Peer Y."/>
            <person name="Liu Z.J."/>
        </authorList>
    </citation>
    <scope>NUCLEOTIDE SEQUENCE [LARGE SCALE GENOMIC DNA]</scope>
    <source>
        <tissue evidence="2">The whole plant</tissue>
    </source>
</reference>
<dbReference type="SUPFAM" id="SSF54160">
    <property type="entry name" value="Chromo domain-like"/>
    <property type="match status" value="1"/>
</dbReference>
<proteinExistence type="predicted"/>
<feature type="domain" description="Chromo" evidence="1">
    <location>
        <begin position="3"/>
        <end position="43"/>
    </location>
</feature>
<protein>
    <recommendedName>
        <fullName evidence="1">Chromo domain-containing protein</fullName>
    </recommendedName>
</protein>
<keyword evidence="3" id="KW-1185">Reference proteome</keyword>
<dbReference type="EMBL" id="KZ501927">
    <property type="protein sequence ID" value="PKU86722.1"/>
    <property type="molecule type" value="Genomic_DNA"/>
</dbReference>
<evidence type="ECO:0000259" key="1">
    <source>
        <dbReference type="PROSITE" id="PS50013"/>
    </source>
</evidence>
<sequence>MEVTLEPLAVEGVRINEKGEKEVKIRWSGLPDYEATWEPQERIAEQFPAFHLEDKVVLWEGGNVRPVQPGPAQPGPAKPVRVFSRRQKAAGQPAIARQRLGGSVGELGSGVHLEFKQN</sequence>
<gene>
    <name evidence="2" type="ORF">MA16_Dca022935</name>
</gene>
<dbReference type="SMART" id="SM00298">
    <property type="entry name" value="CHROMO"/>
    <property type="match status" value="1"/>
</dbReference>
<dbReference type="Gene3D" id="2.40.50.40">
    <property type="match status" value="1"/>
</dbReference>
<evidence type="ECO:0000313" key="3">
    <source>
        <dbReference type="Proteomes" id="UP000233837"/>
    </source>
</evidence>
<dbReference type="InterPro" id="IPR016197">
    <property type="entry name" value="Chromo-like_dom_sf"/>
</dbReference>
<organism evidence="2 3">
    <name type="scientific">Dendrobium catenatum</name>
    <dbReference type="NCBI Taxonomy" id="906689"/>
    <lineage>
        <taxon>Eukaryota</taxon>
        <taxon>Viridiplantae</taxon>
        <taxon>Streptophyta</taxon>
        <taxon>Embryophyta</taxon>
        <taxon>Tracheophyta</taxon>
        <taxon>Spermatophyta</taxon>
        <taxon>Magnoliopsida</taxon>
        <taxon>Liliopsida</taxon>
        <taxon>Asparagales</taxon>
        <taxon>Orchidaceae</taxon>
        <taxon>Epidendroideae</taxon>
        <taxon>Malaxideae</taxon>
        <taxon>Dendrobiinae</taxon>
        <taxon>Dendrobium</taxon>
    </lineage>
</organism>
<evidence type="ECO:0000313" key="2">
    <source>
        <dbReference type="EMBL" id="PKU86722.1"/>
    </source>
</evidence>
<dbReference type="AlphaFoldDB" id="A0A2I0XFN4"/>
<reference evidence="2 3" key="1">
    <citation type="journal article" date="2016" name="Sci. Rep.">
        <title>The Dendrobium catenatum Lindl. genome sequence provides insights into polysaccharide synthase, floral development and adaptive evolution.</title>
        <authorList>
            <person name="Zhang G.Q."/>
            <person name="Xu Q."/>
            <person name="Bian C."/>
            <person name="Tsai W.C."/>
            <person name="Yeh C.M."/>
            <person name="Liu K.W."/>
            <person name="Yoshida K."/>
            <person name="Zhang L.S."/>
            <person name="Chang S.B."/>
            <person name="Chen F."/>
            <person name="Shi Y."/>
            <person name="Su Y.Y."/>
            <person name="Zhang Y.Q."/>
            <person name="Chen L.J."/>
            <person name="Yin Y."/>
            <person name="Lin M."/>
            <person name="Huang H."/>
            <person name="Deng H."/>
            <person name="Wang Z.W."/>
            <person name="Zhu S.L."/>
            <person name="Zhao X."/>
            <person name="Deng C."/>
            <person name="Niu S.C."/>
            <person name="Huang J."/>
            <person name="Wang M."/>
            <person name="Liu G.H."/>
            <person name="Yang H.J."/>
            <person name="Xiao X.J."/>
            <person name="Hsiao Y.Y."/>
            <person name="Wu W.L."/>
            <person name="Chen Y.Y."/>
            <person name="Mitsuda N."/>
            <person name="Ohme-Takagi M."/>
            <person name="Luo Y.B."/>
            <person name="Van de Peer Y."/>
            <person name="Liu Z.J."/>
        </authorList>
    </citation>
    <scope>NUCLEOTIDE SEQUENCE [LARGE SCALE GENOMIC DNA]</scope>
    <source>
        <tissue evidence="2">The whole plant</tissue>
    </source>
</reference>
<dbReference type="Proteomes" id="UP000233837">
    <property type="component" value="Unassembled WGS sequence"/>
</dbReference>
<dbReference type="InterPro" id="IPR000953">
    <property type="entry name" value="Chromo/chromo_shadow_dom"/>
</dbReference>
<dbReference type="InterPro" id="IPR023780">
    <property type="entry name" value="Chromo_domain"/>
</dbReference>
<dbReference type="PROSITE" id="PS50013">
    <property type="entry name" value="CHROMO_2"/>
    <property type="match status" value="1"/>
</dbReference>
<dbReference type="Pfam" id="PF00385">
    <property type="entry name" value="Chromo"/>
    <property type="match status" value="1"/>
</dbReference>
<name>A0A2I0XFN4_9ASPA</name>
<accession>A0A2I0XFN4</accession>